<comment type="caution">
    <text evidence="2">The sequence shown here is derived from an EMBL/GenBank/DDBJ whole genome shotgun (WGS) entry which is preliminary data.</text>
</comment>
<dbReference type="STRING" id="465820.NS263_04945"/>
<dbReference type="RefSeq" id="WP_058749024.1">
    <property type="nucleotide sequence ID" value="NZ_LDRC01000015.1"/>
</dbReference>
<protein>
    <recommendedName>
        <fullName evidence="4">Glycosyltransferase RgtA/B/C/D-like domain-containing protein</fullName>
    </recommendedName>
</protein>
<dbReference type="Proteomes" id="UP000072763">
    <property type="component" value="Unassembled WGS sequence"/>
</dbReference>
<organism evidence="2 3">
    <name type="scientific">Curtobacterium oceanosedimentum</name>
    <dbReference type="NCBI Taxonomy" id="465820"/>
    <lineage>
        <taxon>Bacteria</taxon>
        <taxon>Bacillati</taxon>
        <taxon>Actinomycetota</taxon>
        <taxon>Actinomycetes</taxon>
        <taxon>Micrococcales</taxon>
        <taxon>Microbacteriaceae</taxon>
        <taxon>Curtobacterium</taxon>
    </lineage>
</organism>
<gene>
    <name evidence="2" type="ORF">NS359_03635</name>
</gene>
<feature type="transmembrane region" description="Helical" evidence="1">
    <location>
        <begin position="560"/>
        <end position="578"/>
    </location>
</feature>
<evidence type="ECO:0000313" key="2">
    <source>
        <dbReference type="EMBL" id="KTR53322.1"/>
    </source>
</evidence>
<feature type="transmembrane region" description="Helical" evidence="1">
    <location>
        <begin position="507"/>
        <end position="524"/>
    </location>
</feature>
<proteinExistence type="predicted"/>
<evidence type="ECO:0000313" key="3">
    <source>
        <dbReference type="Proteomes" id="UP000072763"/>
    </source>
</evidence>
<dbReference type="OrthoDB" id="139907at2"/>
<feature type="transmembrane region" description="Helical" evidence="1">
    <location>
        <begin position="82"/>
        <end position="103"/>
    </location>
</feature>
<evidence type="ECO:0000256" key="1">
    <source>
        <dbReference type="SAM" id="Phobius"/>
    </source>
</evidence>
<keyword evidence="1" id="KW-1133">Transmembrane helix</keyword>
<feature type="transmembrane region" description="Helical" evidence="1">
    <location>
        <begin position="432"/>
        <end position="451"/>
    </location>
</feature>
<feature type="transmembrane region" description="Helical" evidence="1">
    <location>
        <begin position="51"/>
        <end position="70"/>
    </location>
</feature>
<feature type="transmembrane region" description="Helical" evidence="1">
    <location>
        <begin position="536"/>
        <end position="554"/>
    </location>
</feature>
<feature type="transmembrane region" description="Helical" evidence="1">
    <location>
        <begin position="195"/>
        <end position="213"/>
    </location>
</feature>
<feature type="transmembrane region" description="Helical" evidence="1">
    <location>
        <begin position="28"/>
        <end position="45"/>
    </location>
</feature>
<feature type="transmembrane region" description="Helical" evidence="1">
    <location>
        <begin position="585"/>
        <end position="604"/>
    </location>
</feature>
<feature type="transmembrane region" description="Helical" evidence="1">
    <location>
        <begin position="155"/>
        <end position="175"/>
    </location>
</feature>
<dbReference type="EMBL" id="LDRC01000015">
    <property type="protein sequence ID" value="KTR53322.1"/>
    <property type="molecule type" value="Genomic_DNA"/>
</dbReference>
<keyword evidence="1" id="KW-0812">Transmembrane</keyword>
<feature type="transmembrane region" description="Helical" evidence="1">
    <location>
        <begin position="294"/>
        <end position="317"/>
    </location>
</feature>
<feature type="transmembrane region" description="Helical" evidence="1">
    <location>
        <begin position="347"/>
        <end position="366"/>
    </location>
</feature>
<reference evidence="2 3" key="1">
    <citation type="journal article" date="2016" name="Front. Microbiol.">
        <title>Genomic Resource of Rice Seed Associated Bacteria.</title>
        <authorList>
            <person name="Midha S."/>
            <person name="Bansal K."/>
            <person name="Sharma S."/>
            <person name="Kumar N."/>
            <person name="Patil P.P."/>
            <person name="Chaudhry V."/>
            <person name="Patil P.B."/>
        </authorList>
    </citation>
    <scope>NUCLEOTIDE SEQUENCE [LARGE SCALE GENOMIC DNA]</scope>
    <source>
        <strain evidence="2 3">NS359</strain>
    </source>
</reference>
<feature type="transmembrane region" description="Helical" evidence="1">
    <location>
        <begin position="109"/>
        <end position="131"/>
    </location>
</feature>
<dbReference type="AlphaFoldDB" id="A0A147DT40"/>
<accession>A0A147DT40</accession>
<feature type="transmembrane region" description="Helical" evidence="1">
    <location>
        <begin position="220"/>
        <end position="241"/>
    </location>
</feature>
<dbReference type="PATRIC" id="fig|465820.4.peg.683"/>
<evidence type="ECO:0008006" key="4">
    <source>
        <dbReference type="Google" id="ProtNLM"/>
    </source>
</evidence>
<keyword evidence="1" id="KW-0472">Membrane</keyword>
<sequence length="741" mass="77100">MPHASQPTATTPTRVVLRQAERVHRSPVPTLAAAVLAFGATAVLLTGTTGAVQTAVVLTALLVVPGTAVVRPLRLTEPIGRAALVVVTSAAVDTVVALAMVWTGHWTPVPAAGLVLVVSGWATLAHGIVAARSTDRVSLRRAVGAAWAARREGTVVRLAVGGGVLVAGVATWAVGTAQTTTGVLGEWGLLTAVTPTWWVGAGAVLAVTVVALVDRRFPAALRVAAAAVLVVVVYGTANLTAAEPRPPWVFKHVAVTAYIQQHGAVDPATDIYNRWPGFFAVSAFLGSATSTADALAPVRFVEVAFALVDAALVLGIARALGLRGRWAVTAAVVFSAANWVGQDYYSPQAFAFALFLAVVLVVLTALRRSPNALGRGIVGVASRLLRARRDPIAPTAGVAAAGSRGGTATVTAVVLVVLLQAVISASHQLTPYVLVAAFVPLVAVGVVSPWWTAVPVTVAPLLYLLPNLDYVQEKFGLVTGFDPLSNATAATTSIAIPSLATTLQSRGVLVLTALVAIVALVGVVRMVRAGHGHRALLVLWLAASPAVLVLGQSYGGEGRLRVVLFSAPFLAIAAVHAVHGRRVRLVATAALVVVTTVLFVTTTFQAEQSNRTPAGEVAAARWLDTRFTGDDTLTTVGSFPAIVGADYPAYLQRWGQVQSLEDLTEWYPRGISPTDLDESLADRAHGGVAWLVFSDTERAEVVGRGTATGPEVDALERATARQGTLRYDRDGVRVYEVARGA</sequence>
<name>A0A147DT40_9MICO</name>